<name>A0A1R0L0W3_9PSEU</name>
<dbReference type="PANTHER" id="PTHR43309">
    <property type="entry name" value="5-OXOPROLINASE SUBUNIT C"/>
    <property type="match status" value="1"/>
</dbReference>
<dbReference type="SMART" id="SM00797">
    <property type="entry name" value="AHS2"/>
    <property type="match status" value="1"/>
</dbReference>
<dbReference type="PANTHER" id="PTHR43309:SF3">
    <property type="entry name" value="5-OXOPROLINASE SUBUNIT C"/>
    <property type="match status" value="1"/>
</dbReference>
<evidence type="ECO:0000313" key="5">
    <source>
        <dbReference type="EMBL" id="OLZ55471.1"/>
    </source>
</evidence>
<dbReference type="InterPro" id="IPR029000">
    <property type="entry name" value="Cyclophilin-like_dom_sf"/>
</dbReference>
<keyword evidence="6" id="KW-1185">Reference proteome</keyword>
<dbReference type="OrthoDB" id="9768696at2"/>
<dbReference type="InterPro" id="IPR052708">
    <property type="entry name" value="PxpC"/>
</dbReference>
<feature type="domain" description="Carboxyltransferase" evidence="4">
    <location>
        <begin position="25"/>
        <end position="291"/>
    </location>
</feature>
<evidence type="ECO:0000256" key="3">
    <source>
        <dbReference type="ARBA" id="ARBA00022840"/>
    </source>
</evidence>
<dbReference type="NCBIfam" id="TIGR00724">
    <property type="entry name" value="urea_amlyse_rel"/>
    <property type="match status" value="1"/>
</dbReference>
<gene>
    <name evidence="5" type="ORF">BS329_05665</name>
</gene>
<dbReference type="Proteomes" id="UP000187486">
    <property type="component" value="Unassembled WGS sequence"/>
</dbReference>
<dbReference type="RefSeq" id="WP_076156196.1">
    <property type="nucleotide sequence ID" value="NZ_JBEZVB010000095.1"/>
</dbReference>
<dbReference type="EMBL" id="MQUQ01000003">
    <property type="protein sequence ID" value="OLZ55471.1"/>
    <property type="molecule type" value="Genomic_DNA"/>
</dbReference>
<dbReference type="Pfam" id="PF02626">
    <property type="entry name" value="CT_A_B"/>
    <property type="match status" value="1"/>
</dbReference>
<comment type="caution">
    <text evidence="5">The sequence shown here is derived from an EMBL/GenBank/DDBJ whole genome shotgun (WGS) entry which is preliminary data.</text>
</comment>
<evidence type="ECO:0000256" key="2">
    <source>
        <dbReference type="ARBA" id="ARBA00022801"/>
    </source>
</evidence>
<dbReference type="AlphaFoldDB" id="A0A1R0L0W3"/>
<evidence type="ECO:0000256" key="1">
    <source>
        <dbReference type="ARBA" id="ARBA00022741"/>
    </source>
</evidence>
<protein>
    <submittedName>
        <fullName evidence="5">Allophanate hydrolase</fullName>
    </submittedName>
</protein>
<evidence type="ECO:0000313" key="6">
    <source>
        <dbReference type="Proteomes" id="UP000187486"/>
    </source>
</evidence>
<keyword evidence="1" id="KW-0547">Nucleotide-binding</keyword>
<dbReference type="SUPFAM" id="SSF50891">
    <property type="entry name" value="Cyclophilin-like"/>
    <property type="match status" value="1"/>
</dbReference>
<dbReference type="STRING" id="76021.BS329_05665"/>
<accession>A0A1R0L0W3</accession>
<proteinExistence type="predicted"/>
<evidence type="ECO:0000259" key="4">
    <source>
        <dbReference type="SMART" id="SM00797"/>
    </source>
</evidence>
<dbReference type="GO" id="GO:0016787">
    <property type="term" value="F:hydrolase activity"/>
    <property type="evidence" value="ECO:0007669"/>
    <property type="project" value="UniProtKB-KW"/>
</dbReference>
<keyword evidence="3" id="KW-0067">ATP-binding</keyword>
<dbReference type="InterPro" id="IPR003778">
    <property type="entry name" value="CT_A_B"/>
</dbReference>
<organism evidence="5 6">
    <name type="scientific">Amycolatopsis coloradensis</name>
    <dbReference type="NCBI Taxonomy" id="76021"/>
    <lineage>
        <taxon>Bacteria</taxon>
        <taxon>Bacillati</taxon>
        <taxon>Actinomycetota</taxon>
        <taxon>Actinomycetes</taxon>
        <taxon>Pseudonocardiales</taxon>
        <taxon>Pseudonocardiaceae</taxon>
        <taxon>Amycolatopsis</taxon>
    </lineage>
</organism>
<keyword evidence="2 5" id="KW-0378">Hydrolase</keyword>
<dbReference type="Gene3D" id="2.40.100.10">
    <property type="entry name" value="Cyclophilin-like"/>
    <property type="match status" value="1"/>
</dbReference>
<reference evidence="5 6" key="1">
    <citation type="submission" date="2016-01" db="EMBL/GenBank/DDBJ databases">
        <title>Amycolatopsis coloradensis genome sequencing and assembly.</title>
        <authorList>
            <person name="Mayilraj S."/>
        </authorList>
    </citation>
    <scope>NUCLEOTIDE SEQUENCE [LARGE SCALE GENOMIC DNA]</scope>
    <source>
        <strain evidence="5 6">DSM 44225</strain>
    </source>
</reference>
<sequence>MRALEVVETGPLALVQDLGRPGYAHLGVPPSGALDVPALTLANRLAGNDEAAAGIECLFGGLRLRAKTSCTIAVTGPAVAVEVDGHAVGSHAPVWLAEGQVVAIGAPINGLRCYLAVSGGIAADAELGSRSRDVLSEIGPAPLRAGDVLPLGTPPGVARGADVVLPTVAPSELVVPVGPGPRAHWFEGLEAGLAKTWTVTAESNRVGLRLDGTPLAREGDYAEKELPSEGLLIGAIQVPPNGLPVVFLADHPTTGGYPVAAVVRQASLPALAQARPGTLLRFHSSTRVWKR</sequence>
<dbReference type="GO" id="GO:0005524">
    <property type="term" value="F:ATP binding"/>
    <property type="evidence" value="ECO:0007669"/>
    <property type="project" value="UniProtKB-KW"/>
</dbReference>